<gene>
    <name evidence="3" type="ORF">CYCCA115_LOCUS12357</name>
</gene>
<feature type="chain" id="PRO_5041905259" description="DUF7640 domain-containing protein" evidence="1">
    <location>
        <begin position="22"/>
        <end position="456"/>
    </location>
</feature>
<keyword evidence="4" id="KW-1185">Reference proteome</keyword>
<dbReference type="Proteomes" id="UP001295423">
    <property type="component" value="Unassembled WGS sequence"/>
</dbReference>
<accession>A0AAD2FRD4</accession>
<feature type="domain" description="DUF7640" evidence="2">
    <location>
        <begin position="271"/>
        <end position="362"/>
    </location>
</feature>
<evidence type="ECO:0000313" key="4">
    <source>
        <dbReference type="Proteomes" id="UP001295423"/>
    </source>
</evidence>
<evidence type="ECO:0000313" key="3">
    <source>
        <dbReference type="EMBL" id="CAJ1949971.1"/>
    </source>
</evidence>
<dbReference type="EMBL" id="CAKOGP040001759">
    <property type="protein sequence ID" value="CAJ1949971.1"/>
    <property type="molecule type" value="Genomic_DNA"/>
</dbReference>
<proteinExistence type="predicted"/>
<reference evidence="3" key="1">
    <citation type="submission" date="2023-08" db="EMBL/GenBank/DDBJ databases">
        <authorList>
            <person name="Audoor S."/>
            <person name="Bilcke G."/>
        </authorList>
    </citation>
    <scope>NUCLEOTIDE SEQUENCE</scope>
</reference>
<organism evidence="3 4">
    <name type="scientific">Cylindrotheca closterium</name>
    <dbReference type="NCBI Taxonomy" id="2856"/>
    <lineage>
        <taxon>Eukaryota</taxon>
        <taxon>Sar</taxon>
        <taxon>Stramenopiles</taxon>
        <taxon>Ochrophyta</taxon>
        <taxon>Bacillariophyta</taxon>
        <taxon>Bacillariophyceae</taxon>
        <taxon>Bacillariophycidae</taxon>
        <taxon>Bacillariales</taxon>
        <taxon>Bacillariaceae</taxon>
        <taxon>Cylindrotheca</taxon>
    </lineage>
</organism>
<keyword evidence="1" id="KW-0732">Signal</keyword>
<dbReference type="Pfam" id="PF24646">
    <property type="entry name" value="DUF7640"/>
    <property type="match status" value="2"/>
</dbReference>
<evidence type="ECO:0000259" key="2">
    <source>
        <dbReference type="Pfam" id="PF24646"/>
    </source>
</evidence>
<dbReference type="InterPro" id="IPR019524">
    <property type="entry name" value="B-solenoid_diatom-type"/>
</dbReference>
<feature type="domain" description="DUF7640" evidence="2">
    <location>
        <begin position="134"/>
        <end position="224"/>
    </location>
</feature>
<dbReference type="AlphaFoldDB" id="A0AAD2FRD4"/>
<dbReference type="PANTHER" id="PTHR22534:SF5">
    <property type="entry name" value="SRCR DOMAIN-CONTAINING PROTEIN"/>
    <property type="match status" value="1"/>
</dbReference>
<comment type="caution">
    <text evidence="3">The sequence shown here is derived from an EMBL/GenBank/DDBJ whole genome shotgun (WGS) entry which is preliminary data.</text>
</comment>
<dbReference type="InterPro" id="IPR056057">
    <property type="entry name" value="DUF7640"/>
</dbReference>
<name>A0AAD2FRD4_9STRA</name>
<dbReference type="PANTHER" id="PTHR22534">
    <property type="entry name" value="SRCR DOMAIN-CONTAINING PROTEIN"/>
    <property type="match status" value="1"/>
</dbReference>
<protein>
    <recommendedName>
        <fullName evidence="2">DUF7640 domain-containing protein</fullName>
    </recommendedName>
</protein>
<feature type="signal peptide" evidence="1">
    <location>
        <begin position="1"/>
        <end position="21"/>
    </location>
</feature>
<evidence type="ECO:0000256" key="1">
    <source>
        <dbReference type="SAM" id="SignalP"/>
    </source>
</evidence>
<sequence>MVASHAFAVILWLMNVMAGGASDIRFNATDDDDELNHRRDPDLPQWDASELNDLCDGAGYAIYDHGVYTNGTASCDEPESYCCYAEPETNLIYSDNDDGDDNNNNNSTNSNMTTIQSNPCDGFTGIICHGTAENNINCKGQDACTNSTIGLVKAGSCQGKEACKDANITTSVSTNSCIGEKACSEASIGVVESSSCKGATACHRSRIGTVTDNSCLAAREACFEGTIDYVSQSSCQQFKSCSASFLGTILGSSCRGDYACGAQYLDPITTVLDYVDESSCVGAHACHRATIKEAVGGSCIGDYPCASYYGLSTHIESVRNRSCIGYYTCMDATMEIVEDQSCVGRDACRQSMIGNLTNQSCFGDRSCQRAIITSASQSCFGNSTCQNFFVNGTLSNSCQDPWMCASQGQTGDFEDVCRGSLEIPFGPPCSRSASSVRYGRAFVMIIGVFSLKLLFG</sequence>